<keyword evidence="1 4" id="KW-0479">Metal-binding</keyword>
<dbReference type="eggNOG" id="arCOG00501">
    <property type="taxonomic scope" value="Archaea"/>
</dbReference>
<keyword evidence="3 4" id="KW-0862">Zinc</keyword>
<comment type="cofactor">
    <cofactor evidence="4">
        <name>Zn(2+)</name>
        <dbReference type="ChEBI" id="CHEBI:29105"/>
    </cofactor>
    <text evidence="4">Binds 2 Zn(2+) ions per subunit.</text>
</comment>
<dbReference type="RefSeq" id="WP_015790206.1">
    <property type="nucleotide sequence ID" value="NC_013158.1"/>
</dbReference>
<dbReference type="EC" id="3.1.1.96" evidence="4"/>
<comment type="catalytic activity">
    <reaction evidence="4">
        <text>a D-aminoacyl-tRNA + H2O = a tRNA + a D-alpha-amino acid + H(+)</text>
        <dbReference type="Rhea" id="RHEA:13953"/>
        <dbReference type="Rhea" id="RHEA-COMP:10123"/>
        <dbReference type="Rhea" id="RHEA-COMP:10124"/>
        <dbReference type="ChEBI" id="CHEBI:15377"/>
        <dbReference type="ChEBI" id="CHEBI:15378"/>
        <dbReference type="ChEBI" id="CHEBI:59871"/>
        <dbReference type="ChEBI" id="CHEBI:78442"/>
        <dbReference type="ChEBI" id="CHEBI:79333"/>
        <dbReference type="EC" id="3.1.1.96"/>
    </reaction>
</comment>
<dbReference type="GO" id="GO:0106026">
    <property type="term" value="F:Gly-tRNA(Ala) deacylase activity"/>
    <property type="evidence" value="ECO:0007669"/>
    <property type="project" value="RHEA"/>
</dbReference>
<dbReference type="Proteomes" id="UP000002071">
    <property type="component" value="Chromosome"/>
</dbReference>
<comment type="subunit">
    <text evidence="4">Monomer.</text>
</comment>
<keyword evidence="2 4" id="KW-0378">Hydrolase</keyword>
<dbReference type="PANTHER" id="PTHR34667">
    <property type="entry name" value="D-AMINOACYL-TRNA DEACYLASE"/>
    <property type="match status" value="1"/>
</dbReference>
<dbReference type="HAMAP" id="MF_00562">
    <property type="entry name" value="Deacylase_DtdA"/>
    <property type="match status" value="1"/>
</dbReference>
<protein>
    <recommendedName>
        <fullName evidence="4">D-aminoacyl-tRNA deacylase</fullName>
        <ecNumber evidence="4">3.1.1.96</ecNumber>
    </recommendedName>
</protein>
<evidence type="ECO:0000313" key="7">
    <source>
        <dbReference type="Proteomes" id="UP000002071"/>
    </source>
</evidence>
<dbReference type="NCBIfam" id="NF011435">
    <property type="entry name" value="PRK14866.1-1"/>
    <property type="match status" value="1"/>
</dbReference>
<dbReference type="KEGG" id="hut:Huta_2476"/>
<dbReference type="GO" id="GO:0019478">
    <property type="term" value="P:D-amino acid catabolic process"/>
    <property type="evidence" value="ECO:0007669"/>
    <property type="project" value="UniProtKB-UniRule"/>
</dbReference>
<reference evidence="6 7" key="1">
    <citation type="journal article" date="2009" name="Stand. Genomic Sci.">
        <title>Complete genome sequence of Halorhabdus utahensis type strain (AX-2).</title>
        <authorList>
            <person name="Anderson I."/>
            <person name="Tindall B.J."/>
            <person name="Pomrenke H."/>
            <person name="Goker M."/>
            <person name="Lapidus A."/>
            <person name="Nolan M."/>
            <person name="Copeland A."/>
            <person name="Glavina Del Rio T."/>
            <person name="Chen F."/>
            <person name="Tice H."/>
            <person name="Cheng J.F."/>
            <person name="Lucas S."/>
            <person name="Chertkov O."/>
            <person name="Bruce D."/>
            <person name="Brettin T."/>
            <person name="Detter J.C."/>
            <person name="Han C."/>
            <person name="Goodwin L."/>
            <person name="Land M."/>
            <person name="Hauser L."/>
            <person name="Chang Y.J."/>
            <person name="Jeffries C.D."/>
            <person name="Pitluck S."/>
            <person name="Pati A."/>
            <person name="Mavromatis K."/>
            <person name="Ivanova N."/>
            <person name="Ovchinnikova G."/>
            <person name="Chen A."/>
            <person name="Palaniappan K."/>
            <person name="Chain P."/>
            <person name="Rohde M."/>
            <person name="Bristow J."/>
            <person name="Eisen J.A."/>
            <person name="Markowitz V."/>
            <person name="Hugenholtz P."/>
            <person name="Kyrpides N.C."/>
            <person name="Klenk H.P."/>
        </authorList>
    </citation>
    <scope>NUCLEOTIDE SEQUENCE [LARGE SCALE GENOMIC DNA]</scope>
    <source>
        <strain evidence="7">DSM 12940 / JCM 11049 / AX-2</strain>
    </source>
</reference>
<dbReference type="InterPro" id="IPR007508">
    <property type="entry name" value="DtdA"/>
</dbReference>
<evidence type="ECO:0000256" key="1">
    <source>
        <dbReference type="ARBA" id="ARBA00022723"/>
    </source>
</evidence>
<evidence type="ECO:0000313" key="6">
    <source>
        <dbReference type="EMBL" id="ACV12640.1"/>
    </source>
</evidence>
<feature type="compositionally biased region" description="Basic and acidic residues" evidence="5">
    <location>
        <begin position="431"/>
        <end position="450"/>
    </location>
</feature>
<comment type="similarity">
    <text evidence="4">Belongs to the DtdA deacylase family.</text>
</comment>
<dbReference type="AlphaFoldDB" id="C7NMK1"/>
<proteinExistence type="inferred from homology"/>
<dbReference type="eggNOG" id="arCOG01616">
    <property type="taxonomic scope" value="Archaea"/>
</dbReference>
<accession>C7NMK1</accession>
<dbReference type="HOGENOM" id="CLU_610619_0_0_2"/>
<dbReference type="STRING" id="519442.Huta_2476"/>
<comment type="catalytic activity">
    <reaction evidence="4">
        <text>glycyl-tRNA(Ala) + H2O = tRNA(Ala) + glycine + H(+)</text>
        <dbReference type="Rhea" id="RHEA:53744"/>
        <dbReference type="Rhea" id="RHEA-COMP:9657"/>
        <dbReference type="Rhea" id="RHEA-COMP:13640"/>
        <dbReference type="ChEBI" id="CHEBI:15377"/>
        <dbReference type="ChEBI" id="CHEBI:15378"/>
        <dbReference type="ChEBI" id="CHEBI:57305"/>
        <dbReference type="ChEBI" id="CHEBI:78442"/>
        <dbReference type="ChEBI" id="CHEBI:78522"/>
        <dbReference type="EC" id="3.1.1.96"/>
    </reaction>
</comment>
<dbReference type="PANTHER" id="PTHR34667:SF1">
    <property type="entry name" value="D-AMINOACYL-TRNA DEACYLASE"/>
    <property type="match status" value="1"/>
</dbReference>
<evidence type="ECO:0000256" key="5">
    <source>
        <dbReference type="SAM" id="MobiDB-lite"/>
    </source>
</evidence>
<dbReference type="SUPFAM" id="SSF142535">
    <property type="entry name" value="AF0625-like"/>
    <property type="match status" value="1"/>
</dbReference>
<dbReference type="InterPro" id="IPR018033">
    <property type="entry name" value="Deacylase_DtdA_archaea"/>
</dbReference>
<dbReference type="OrthoDB" id="9863at2157"/>
<comment type="function">
    <text evidence="4">D-aminoacyl-tRNA deacylase with broad substrate specificity. By recycling D-aminoacyl-tRNA to D-amino acids and free tRNA molecules, this enzyme counteracts the toxicity associated with the formation of D-aminoacyl-tRNA entities in vivo.</text>
</comment>
<evidence type="ECO:0000256" key="4">
    <source>
        <dbReference type="HAMAP-Rule" id="MF_00562"/>
    </source>
</evidence>
<dbReference type="Gene3D" id="3.40.630.50">
    <property type="entry name" value="AF0625-like"/>
    <property type="match status" value="1"/>
</dbReference>
<gene>
    <name evidence="4" type="primary">dtdA</name>
    <name evidence="6" type="ordered locus">Huta_2476</name>
</gene>
<feature type="region of interest" description="Disordered" evidence="5">
    <location>
        <begin position="27"/>
        <end position="47"/>
    </location>
</feature>
<dbReference type="Pfam" id="PF04414">
    <property type="entry name" value="tRNA_deacylase"/>
    <property type="match status" value="1"/>
</dbReference>
<dbReference type="Gene3D" id="3.40.50.10700">
    <property type="entry name" value="AF0625-like"/>
    <property type="match status" value="1"/>
</dbReference>
<evidence type="ECO:0000256" key="2">
    <source>
        <dbReference type="ARBA" id="ARBA00022801"/>
    </source>
</evidence>
<sequence length="450" mass="48353">MIGIVVSTADRASEHIHEHLLEVADWTTTRDESRSPGEGGGEVSRTDGFEMRVFDEWHLELDGVAAAFDDPDLVVFASRHSGETGPLLAAHHTGNFGPAEYGGADRDLARAAPNAHSRVLDALAEHAPEGYEVGMECTHHGPTEVGSPSLFVEVGSGPDQWDDPDAARAVAQAILDLRGVAADAPREDGEASARRHLVGFDGNHYVPRFERIVRETDWAVGHIAADWGLDALGDPLDNEDVLRAAFEKSAAEYALIDGDRPRLERAIDDLGLEIVGESWLRAVEGVPLPVARRVEDRLAAIDDGLRFGEPARGYDGDFQIVDIPGELLNEAQGIDREATRDAVEGVALAFTTEQSATLVGDRAAVVDGDDRIALVEALADVLRADYDVVTVRDDRVVARKEAFDPGLAADAGVPEGPKFGKLASGQPVDVDGERVEPGEVSREHEETFPV</sequence>
<feature type="region of interest" description="Disordered" evidence="5">
    <location>
        <begin position="414"/>
        <end position="450"/>
    </location>
</feature>
<dbReference type="EMBL" id="CP001687">
    <property type="protein sequence ID" value="ACV12640.1"/>
    <property type="molecule type" value="Genomic_DNA"/>
</dbReference>
<name>C7NMK1_HALUD</name>
<evidence type="ECO:0000256" key="3">
    <source>
        <dbReference type="ARBA" id="ARBA00022833"/>
    </source>
</evidence>
<dbReference type="GO" id="GO:0051499">
    <property type="term" value="F:D-aminoacyl-tRNA deacylase activity"/>
    <property type="evidence" value="ECO:0007669"/>
    <property type="project" value="UniProtKB-UniRule"/>
</dbReference>
<organism evidence="6 7">
    <name type="scientific">Halorhabdus utahensis (strain DSM 12940 / JCM 11049 / AX-2)</name>
    <dbReference type="NCBI Taxonomy" id="519442"/>
    <lineage>
        <taxon>Archaea</taxon>
        <taxon>Methanobacteriati</taxon>
        <taxon>Methanobacteriota</taxon>
        <taxon>Stenosarchaea group</taxon>
        <taxon>Halobacteria</taxon>
        <taxon>Halobacteriales</taxon>
        <taxon>Haloarculaceae</taxon>
        <taxon>Halorhabdus</taxon>
    </lineage>
</organism>
<keyword evidence="7" id="KW-1185">Reference proteome</keyword>
<dbReference type="GO" id="GO:0008270">
    <property type="term" value="F:zinc ion binding"/>
    <property type="evidence" value="ECO:0007669"/>
    <property type="project" value="UniProtKB-UniRule"/>
</dbReference>
<dbReference type="GeneID" id="8384778"/>